<evidence type="ECO:0000313" key="2">
    <source>
        <dbReference type="EMBL" id="PYE12292.1"/>
    </source>
</evidence>
<name>A0A318RGU2_WILLI</name>
<sequence>MPYTIAELMEANLLKVFGERDDSKREAKAVEIYSEDVTFADPEGVATGREALTAKAKELLDGAPGFVFSTDGPVLQTQDLGHLAWTFGPEGEPPVASGIDIAIVKDGQIVSVHTLLK</sequence>
<dbReference type="Proteomes" id="UP000247591">
    <property type="component" value="Unassembled WGS sequence"/>
</dbReference>
<protein>
    <submittedName>
        <fullName evidence="2">SnoaL-like protein</fullName>
    </submittedName>
</protein>
<feature type="domain" description="SnoaL-like" evidence="1">
    <location>
        <begin position="27"/>
        <end position="111"/>
    </location>
</feature>
<proteinExistence type="predicted"/>
<organism evidence="2 3">
    <name type="scientific">Williamsia limnetica</name>
    <dbReference type="NCBI Taxonomy" id="882452"/>
    <lineage>
        <taxon>Bacteria</taxon>
        <taxon>Bacillati</taxon>
        <taxon>Actinomycetota</taxon>
        <taxon>Actinomycetes</taxon>
        <taxon>Mycobacteriales</taxon>
        <taxon>Nocardiaceae</taxon>
        <taxon>Williamsia</taxon>
    </lineage>
</organism>
<dbReference type="InterPro" id="IPR032710">
    <property type="entry name" value="NTF2-like_dom_sf"/>
</dbReference>
<evidence type="ECO:0000313" key="3">
    <source>
        <dbReference type="Proteomes" id="UP000247591"/>
    </source>
</evidence>
<comment type="caution">
    <text evidence="2">The sequence shown here is derived from an EMBL/GenBank/DDBJ whole genome shotgun (WGS) entry which is preliminary data.</text>
</comment>
<dbReference type="RefSeq" id="WP_110472520.1">
    <property type="nucleotide sequence ID" value="NZ_QJSP01000023.1"/>
</dbReference>
<dbReference type="InterPro" id="IPR037401">
    <property type="entry name" value="SnoaL-like"/>
</dbReference>
<dbReference type="SUPFAM" id="SSF54427">
    <property type="entry name" value="NTF2-like"/>
    <property type="match status" value="1"/>
</dbReference>
<accession>A0A318RGU2</accession>
<dbReference type="AlphaFoldDB" id="A0A318RGU2"/>
<evidence type="ECO:0000259" key="1">
    <source>
        <dbReference type="Pfam" id="PF12680"/>
    </source>
</evidence>
<dbReference type="Pfam" id="PF12680">
    <property type="entry name" value="SnoaL_2"/>
    <property type="match status" value="1"/>
</dbReference>
<gene>
    <name evidence="2" type="ORF">DFR67_12315</name>
</gene>
<dbReference type="EMBL" id="QJSP01000023">
    <property type="protein sequence ID" value="PYE12292.1"/>
    <property type="molecule type" value="Genomic_DNA"/>
</dbReference>
<keyword evidence="3" id="KW-1185">Reference proteome</keyword>
<dbReference type="OrthoDB" id="7064268at2"/>
<reference evidence="2 3" key="1">
    <citation type="submission" date="2018-06" db="EMBL/GenBank/DDBJ databases">
        <title>Genomic Encyclopedia of Type Strains, Phase IV (KMG-IV): sequencing the most valuable type-strain genomes for metagenomic binning, comparative biology and taxonomic classification.</title>
        <authorList>
            <person name="Goeker M."/>
        </authorList>
    </citation>
    <scope>NUCLEOTIDE SEQUENCE [LARGE SCALE GENOMIC DNA]</scope>
    <source>
        <strain evidence="2 3">DSM 45521</strain>
    </source>
</reference>
<dbReference type="Gene3D" id="3.10.450.50">
    <property type="match status" value="1"/>
</dbReference>